<keyword evidence="2 4" id="KW-0863">Zinc-finger</keyword>
<dbReference type="InterPro" id="IPR013083">
    <property type="entry name" value="Znf_RING/FYVE/PHD"/>
</dbReference>
<evidence type="ECO:0000313" key="7">
    <source>
        <dbReference type="Proteomes" id="UP000087766"/>
    </source>
</evidence>
<dbReference type="InterPro" id="IPR051702">
    <property type="entry name" value="SH3_domain_YSC84-like"/>
</dbReference>
<keyword evidence="3" id="KW-0862">Zinc</keyword>
<dbReference type="FunFam" id="3.30.40.10:FF:000151">
    <property type="entry name" value="Zinc finger family protein"/>
    <property type="match status" value="1"/>
</dbReference>
<dbReference type="SUPFAM" id="SSF57903">
    <property type="entry name" value="FYVE/PHD zinc finger"/>
    <property type="match status" value="1"/>
</dbReference>
<gene>
    <name evidence="8" type="primary">LOC106776109</name>
</gene>
<dbReference type="PROSITE" id="PS50178">
    <property type="entry name" value="ZF_FYVE"/>
    <property type="match status" value="1"/>
</dbReference>
<dbReference type="InterPro" id="IPR000306">
    <property type="entry name" value="Znf_FYVE"/>
</dbReference>
<dbReference type="STRING" id="3916.A0A1S3VKM4"/>
<dbReference type="CDD" id="cd11526">
    <property type="entry name" value="SYLF_FYVE"/>
    <property type="match status" value="1"/>
</dbReference>
<feature type="compositionally biased region" description="Basic and acidic residues" evidence="5">
    <location>
        <begin position="44"/>
        <end position="56"/>
    </location>
</feature>
<dbReference type="SMR" id="A0A1S3VKM4"/>
<evidence type="ECO:0000256" key="5">
    <source>
        <dbReference type="SAM" id="MobiDB-lite"/>
    </source>
</evidence>
<evidence type="ECO:0000256" key="2">
    <source>
        <dbReference type="ARBA" id="ARBA00022771"/>
    </source>
</evidence>
<sequence length="542" mass="59724">MEGKILDHQNQVQAQAVENLSERLSSFSVRDQISNSDSPQDDEVGGRGRSCDTKEYSDSFISDSTARYSINSSRLYPEFPEKQLEHHNEDMESSANLQKQGRYFYYDTPLQEDTGVWIPVSVPPMLEDDHKEWAKGFHSNGGYFPDEDLGWNQYVGDERELTMWDVLAEMLLVARGKVTSLASGDINMCNFSWISSRVLLEQAWREMAQTLTEANFGNVKELLEAEPPKWLADSAASSCMLCGVRFHPIMCSRHHCRFCGGIFCGECSKGRSLLPSKFRVSDPQRVCDVCCVRLESVQPYLMDHVSNAAQLPTHDLTDLSTLRSWVNFPWWQSMECEIYKATNTIKAYNQIGFLKPEKSIPDVILRKAKGLAIITVVRVGVVVTYNIGTGLVIARREDGSWSAPSAVSTFGVGWGAQAGGELTDFIIVLRTNDAVKTFSGNMHVSLGAGLSAAVGIVGRSVEADVRAGDGGYAACYTYSCSKGAFVGCSLEGSMVTTRVQENSRFYGSQSIAATDILGSLPRPPAAAILYRALADLYSKVDG</sequence>
<dbReference type="InterPro" id="IPR011011">
    <property type="entry name" value="Znf_FYVE_PHD"/>
</dbReference>
<dbReference type="Gene3D" id="3.30.40.10">
    <property type="entry name" value="Zinc/RING finger domain, C3HC4 (zinc finger)"/>
    <property type="match status" value="1"/>
</dbReference>
<keyword evidence="7" id="KW-1185">Reference proteome</keyword>
<protein>
    <submittedName>
        <fullName evidence="8">Uncharacterized protein LOC106776109</fullName>
    </submittedName>
</protein>
<dbReference type="GeneID" id="106776109"/>
<reference evidence="7" key="1">
    <citation type="journal article" date="2014" name="Nat. Commun.">
        <title>Genome sequence of mungbean and insights into evolution within Vigna species.</title>
        <authorList>
            <person name="Kang Y.J."/>
            <person name="Kim S.K."/>
            <person name="Kim M.Y."/>
            <person name="Lestari P."/>
            <person name="Kim K.H."/>
            <person name="Ha B.K."/>
            <person name="Jun T.H."/>
            <person name="Hwang W.J."/>
            <person name="Lee T."/>
            <person name="Lee J."/>
            <person name="Shim S."/>
            <person name="Yoon M.Y."/>
            <person name="Jang Y.E."/>
            <person name="Han K.S."/>
            <person name="Taeprayoon P."/>
            <person name="Yoon N."/>
            <person name="Somta P."/>
            <person name="Tanya P."/>
            <person name="Kim K.S."/>
            <person name="Gwag J.G."/>
            <person name="Moon J.K."/>
            <person name="Lee Y.H."/>
            <person name="Park B.S."/>
            <person name="Bombarely A."/>
            <person name="Doyle J.J."/>
            <person name="Jackson S.A."/>
            <person name="Schafleitner R."/>
            <person name="Srinives P."/>
            <person name="Varshney R.K."/>
            <person name="Lee S.H."/>
        </authorList>
    </citation>
    <scope>NUCLEOTIDE SEQUENCE [LARGE SCALE GENOMIC DNA]</scope>
    <source>
        <strain evidence="7">cv. VC1973A</strain>
    </source>
</reference>
<evidence type="ECO:0000256" key="4">
    <source>
        <dbReference type="PROSITE-ProRule" id="PRU00091"/>
    </source>
</evidence>
<evidence type="ECO:0000313" key="8">
    <source>
        <dbReference type="RefSeq" id="XP_014518923.1"/>
    </source>
</evidence>
<name>A0A1S3VKM4_VIGRR</name>
<dbReference type="GO" id="GO:0035091">
    <property type="term" value="F:phosphatidylinositol binding"/>
    <property type="evidence" value="ECO:0007669"/>
    <property type="project" value="TreeGrafter"/>
</dbReference>
<proteinExistence type="predicted"/>
<dbReference type="PANTHER" id="PTHR15629">
    <property type="entry name" value="SH3YL1 PROTEIN"/>
    <property type="match status" value="1"/>
</dbReference>
<dbReference type="Pfam" id="PF01363">
    <property type="entry name" value="FYVE"/>
    <property type="match status" value="1"/>
</dbReference>
<evidence type="ECO:0000259" key="6">
    <source>
        <dbReference type="PROSITE" id="PS50178"/>
    </source>
</evidence>
<dbReference type="AlphaFoldDB" id="A0A1S3VKM4"/>
<dbReference type="PANTHER" id="PTHR15629:SF43">
    <property type="entry name" value="RING_FYVE_PHD-TYPE ZINC FINGER FAMILY PROTEIN"/>
    <property type="match status" value="1"/>
</dbReference>
<feature type="region of interest" description="Disordered" evidence="5">
    <location>
        <begin position="28"/>
        <end position="56"/>
    </location>
</feature>
<dbReference type="Gramene" id="Vradi10g09810.1">
    <property type="protein sequence ID" value="Vradi10g09810.1"/>
    <property type="gene ID" value="Vradi10g09810"/>
</dbReference>
<dbReference type="Proteomes" id="UP000087766">
    <property type="component" value="Chromosome 10"/>
</dbReference>
<dbReference type="InterPro" id="IPR007461">
    <property type="entry name" value="Ysc84_actin-binding"/>
</dbReference>
<feature type="domain" description="FYVE-type" evidence="6">
    <location>
        <begin position="233"/>
        <end position="295"/>
    </location>
</feature>
<dbReference type="InterPro" id="IPR017455">
    <property type="entry name" value="Znf_FYVE-rel"/>
</dbReference>
<dbReference type="OrthoDB" id="443981at2759"/>
<dbReference type="SMART" id="SM00064">
    <property type="entry name" value="FYVE"/>
    <property type="match status" value="1"/>
</dbReference>
<reference evidence="8" key="2">
    <citation type="submission" date="2025-08" db="UniProtKB">
        <authorList>
            <consortium name="RefSeq"/>
        </authorList>
    </citation>
    <scope>IDENTIFICATION</scope>
    <source>
        <tissue evidence="8">Leaf</tissue>
    </source>
</reference>
<organism evidence="7 8">
    <name type="scientific">Vigna radiata var. radiata</name>
    <name type="common">Mung bean</name>
    <name type="synonym">Phaseolus aureus</name>
    <dbReference type="NCBI Taxonomy" id="3916"/>
    <lineage>
        <taxon>Eukaryota</taxon>
        <taxon>Viridiplantae</taxon>
        <taxon>Streptophyta</taxon>
        <taxon>Embryophyta</taxon>
        <taxon>Tracheophyta</taxon>
        <taxon>Spermatophyta</taxon>
        <taxon>Magnoliopsida</taxon>
        <taxon>eudicotyledons</taxon>
        <taxon>Gunneridae</taxon>
        <taxon>Pentapetalae</taxon>
        <taxon>rosids</taxon>
        <taxon>fabids</taxon>
        <taxon>Fabales</taxon>
        <taxon>Fabaceae</taxon>
        <taxon>Papilionoideae</taxon>
        <taxon>50 kb inversion clade</taxon>
        <taxon>NPAAA clade</taxon>
        <taxon>indigoferoid/millettioid clade</taxon>
        <taxon>Phaseoleae</taxon>
        <taxon>Vigna</taxon>
    </lineage>
</organism>
<evidence type="ECO:0000256" key="3">
    <source>
        <dbReference type="ARBA" id="ARBA00022833"/>
    </source>
</evidence>
<evidence type="ECO:0000256" key="1">
    <source>
        <dbReference type="ARBA" id="ARBA00022723"/>
    </source>
</evidence>
<dbReference type="Pfam" id="PF04366">
    <property type="entry name" value="Ysc84"/>
    <property type="match status" value="1"/>
</dbReference>
<dbReference type="RefSeq" id="XP_014518923.1">
    <property type="nucleotide sequence ID" value="XM_014663437.2"/>
</dbReference>
<dbReference type="GO" id="GO:0008270">
    <property type="term" value="F:zinc ion binding"/>
    <property type="evidence" value="ECO:0007669"/>
    <property type="project" value="UniProtKB-KW"/>
</dbReference>
<keyword evidence="1" id="KW-0479">Metal-binding</keyword>
<accession>A0A1S3VKM4</accession>
<dbReference type="KEGG" id="vra:106776109"/>
<feature type="compositionally biased region" description="Polar residues" evidence="5">
    <location>
        <begin position="28"/>
        <end position="38"/>
    </location>
</feature>